<evidence type="ECO:0000313" key="2">
    <source>
        <dbReference type="EMBL" id="CAD7014468.1"/>
    </source>
</evidence>
<reference evidence="2" key="1">
    <citation type="submission" date="2020-11" db="EMBL/GenBank/DDBJ databases">
        <authorList>
            <person name="Whitehead M."/>
        </authorList>
    </citation>
    <scope>NUCLEOTIDE SEQUENCE</scope>
    <source>
        <strain evidence="2">EGII</strain>
    </source>
</reference>
<protein>
    <submittedName>
        <fullName evidence="2">(Mediterranean fruit fly) hypothetical protein</fullName>
    </submittedName>
</protein>
<dbReference type="EMBL" id="CAJHJT010000056">
    <property type="protein sequence ID" value="CAD7014468.1"/>
    <property type="molecule type" value="Genomic_DNA"/>
</dbReference>
<keyword evidence="3" id="KW-1185">Reference proteome</keyword>
<sequence>MSIDQRKTSTISERTTPDYNNFYYPSSNYKPQPTTQKNYVEEKVNVRPKRASERPKESATFSKRKLQTIAYRFRLLENVLIISNFSSVTSFFGVPQKVASSLNPKLHKSSFVGHSS</sequence>
<gene>
    <name evidence="2" type="ORF">CCAP1982_LOCUS22464</name>
</gene>
<evidence type="ECO:0000256" key="1">
    <source>
        <dbReference type="SAM" id="MobiDB-lite"/>
    </source>
</evidence>
<dbReference type="Proteomes" id="UP000606786">
    <property type="component" value="Unassembled WGS sequence"/>
</dbReference>
<proteinExistence type="predicted"/>
<name>A0A811VDQ8_CERCA</name>
<feature type="region of interest" description="Disordered" evidence="1">
    <location>
        <begin position="1"/>
        <end position="36"/>
    </location>
</feature>
<evidence type="ECO:0000313" key="3">
    <source>
        <dbReference type="Proteomes" id="UP000606786"/>
    </source>
</evidence>
<organism evidence="2 3">
    <name type="scientific">Ceratitis capitata</name>
    <name type="common">Mediterranean fruit fly</name>
    <name type="synonym">Tephritis capitata</name>
    <dbReference type="NCBI Taxonomy" id="7213"/>
    <lineage>
        <taxon>Eukaryota</taxon>
        <taxon>Metazoa</taxon>
        <taxon>Ecdysozoa</taxon>
        <taxon>Arthropoda</taxon>
        <taxon>Hexapoda</taxon>
        <taxon>Insecta</taxon>
        <taxon>Pterygota</taxon>
        <taxon>Neoptera</taxon>
        <taxon>Endopterygota</taxon>
        <taxon>Diptera</taxon>
        <taxon>Brachycera</taxon>
        <taxon>Muscomorpha</taxon>
        <taxon>Tephritoidea</taxon>
        <taxon>Tephritidae</taxon>
        <taxon>Ceratitis</taxon>
        <taxon>Ceratitis</taxon>
    </lineage>
</organism>
<dbReference type="AlphaFoldDB" id="A0A811VDQ8"/>
<feature type="compositionally biased region" description="Polar residues" evidence="1">
    <location>
        <begin position="8"/>
        <end position="36"/>
    </location>
</feature>
<comment type="caution">
    <text evidence="2">The sequence shown here is derived from an EMBL/GenBank/DDBJ whole genome shotgun (WGS) entry which is preliminary data.</text>
</comment>
<accession>A0A811VDQ8</accession>